<organism evidence="8 9">
    <name type="scientific">Gryllotalpicola reticulitermitis</name>
    <dbReference type="NCBI Taxonomy" id="1184153"/>
    <lineage>
        <taxon>Bacteria</taxon>
        <taxon>Bacillati</taxon>
        <taxon>Actinomycetota</taxon>
        <taxon>Actinomycetes</taxon>
        <taxon>Micrococcales</taxon>
        <taxon>Microbacteriaceae</taxon>
        <taxon>Gryllotalpicola</taxon>
    </lineage>
</organism>
<evidence type="ECO:0000256" key="1">
    <source>
        <dbReference type="ARBA" id="ARBA00004141"/>
    </source>
</evidence>
<feature type="domain" description="ABC transmembrane type-1" evidence="7">
    <location>
        <begin position="15"/>
        <end position="205"/>
    </location>
</feature>
<dbReference type="SUPFAM" id="SSF161098">
    <property type="entry name" value="MetI-like"/>
    <property type="match status" value="1"/>
</dbReference>
<keyword evidence="9" id="KW-1185">Reference proteome</keyword>
<evidence type="ECO:0000256" key="6">
    <source>
        <dbReference type="RuleBase" id="RU363032"/>
    </source>
</evidence>
<reference evidence="9" key="1">
    <citation type="journal article" date="2019" name="Int. J. Syst. Evol. Microbiol.">
        <title>The Global Catalogue of Microorganisms (GCM) 10K type strain sequencing project: providing services to taxonomists for standard genome sequencing and annotation.</title>
        <authorList>
            <consortium name="The Broad Institute Genomics Platform"/>
            <consortium name="The Broad Institute Genome Sequencing Center for Infectious Disease"/>
            <person name="Wu L."/>
            <person name="Ma J."/>
        </authorList>
    </citation>
    <scope>NUCLEOTIDE SEQUENCE [LARGE SCALE GENOMIC DNA]</scope>
    <source>
        <strain evidence="9">CGMCC 1.10363</strain>
    </source>
</reference>
<evidence type="ECO:0000256" key="3">
    <source>
        <dbReference type="ARBA" id="ARBA00022692"/>
    </source>
</evidence>
<comment type="caution">
    <text evidence="8">The sequence shown here is derived from an EMBL/GenBank/DDBJ whole genome shotgun (WGS) entry which is preliminary data.</text>
</comment>
<dbReference type="Gene3D" id="1.10.3720.10">
    <property type="entry name" value="MetI-like"/>
    <property type="match status" value="1"/>
</dbReference>
<evidence type="ECO:0000259" key="7">
    <source>
        <dbReference type="PROSITE" id="PS50928"/>
    </source>
</evidence>
<sequence>MSWLQSNWPQVVDYGLAHVWLSIPPIILGLLISVPLGWVANRYRLSRGVLLTLGGILYAIPSLPLFVLLPSIIGTKILDPINVEIALTLYALALMLRTTADALASVSGDVKLSATAVGYGAWRRFLGVELPLAGPVLLAGLRVVSVSTVSLVTVGSVVGVNSLGFLFLDGYQRSFFTEVWVGIIGTVLIALVFDGLLVLAGRLLMPWTRSPRDRARRAAAAQSRWAVLR</sequence>
<comment type="similarity">
    <text evidence="6">Belongs to the binding-protein-dependent transport system permease family.</text>
</comment>
<dbReference type="RefSeq" id="WP_390229744.1">
    <property type="nucleotide sequence ID" value="NZ_JBHSCN010000006.1"/>
</dbReference>
<accession>A0ABV8Q7N5</accession>
<keyword evidence="4 6" id="KW-1133">Transmembrane helix</keyword>
<proteinExistence type="inferred from homology"/>
<dbReference type="EMBL" id="JBHSCN010000006">
    <property type="protein sequence ID" value="MFC4244351.1"/>
    <property type="molecule type" value="Genomic_DNA"/>
</dbReference>
<evidence type="ECO:0000256" key="4">
    <source>
        <dbReference type="ARBA" id="ARBA00022989"/>
    </source>
</evidence>
<evidence type="ECO:0000313" key="9">
    <source>
        <dbReference type="Proteomes" id="UP001595900"/>
    </source>
</evidence>
<comment type="subcellular location">
    <subcellularLocation>
        <location evidence="6">Cell membrane</location>
        <topology evidence="6">Multi-pass membrane protein</topology>
    </subcellularLocation>
    <subcellularLocation>
        <location evidence="1">Membrane</location>
        <topology evidence="1">Multi-pass membrane protein</topology>
    </subcellularLocation>
</comment>
<name>A0ABV8Q7N5_9MICO</name>
<protein>
    <submittedName>
        <fullName evidence="8">ABC transporter permease</fullName>
    </submittedName>
</protein>
<dbReference type="Pfam" id="PF00528">
    <property type="entry name" value="BPD_transp_1"/>
    <property type="match status" value="1"/>
</dbReference>
<dbReference type="CDD" id="cd06261">
    <property type="entry name" value="TM_PBP2"/>
    <property type="match status" value="1"/>
</dbReference>
<dbReference type="PANTHER" id="PTHR30177">
    <property type="entry name" value="GLYCINE BETAINE/L-PROLINE TRANSPORT SYSTEM PERMEASE PROTEIN PROW"/>
    <property type="match status" value="1"/>
</dbReference>
<keyword evidence="3 6" id="KW-0812">Transmembrane</keyword>
<dbReference type="PROSITE" id="PS50928">
    <property type="entry name" value="ABC_TM1"/>
    <property type="match status" value="1"/>
</dbReference>
<dbReference type="InterPro" id="IPR000515">
    <property type="entry name" value="MetI-like"/>
</dbReference>
<feature type="transmembrane region" description="Helical" evidence="6">
    <location>
        <begin position="20"/>
        <end position="38"/>
    </location>
</feature>
<evidence type="ECO:0000313" key="8">
    <source>
        <dbReference type="EMBL" id="MFC4244351.1"/>
    </source>
</evidence>
<feature type="transmembrane region" description="Helical" evidence="6">
    <location>
        <begin position="149"/>
        <end position="168"/>
    </location>
</feature>
<dbReference type="Proteomes" id="UP001595900">
    <property type="component" value="Unassembled WGS sequence"/>
</dbReference>
<keyword evidence="5 6" id="KW-0472">Membrane</keyword>
<evidence type="ECO:0000256" key="5">
    <source>
        <dbReference type="ARBA" id="ARBA00023136"/>
    </source>
</evidence>
<feature type="transmembrane region" description="Helical" evidence="6">
    <location>
        <begin position="50"/>
        <end position="73"/>
    </location>
</feature>
<dbReference type="InterPro" id="IPR035906">
    <property type="entry name" value="MetI-like_sf"/>
</dbReference>
<evidence type="ECO:0000256" key="2">
    <source>
        <dbReference type="ARBA" id="ARBA00022448"/>
    </source>
</evidence>
<dbReference type="PANTHER" id="PTHR30177:SF4">
    <property type="entry name" value="OSMOPROTECTANT IMPORT PERMEASE PROTEIN OSMW"/>
    <property type="match status" value="1"/>
</dbReference>
<dbReference type="InterPro" id="IPR051204">
    <property type="entry name" value="ABC_transp_perm/SBD"/>
</dbReference>
<keyword evidence="2 6" id="KW-0813">Transport</keyword>
<feature type="transmembrane region" description="Helical" evidence="6">
    <location>
        <begin position="180"/>
        <end position="204"/>
    </location>
</feature>
<gene>
    <name evidence="8" type="ORF">ACFOYW_13305</name>
</gene>